<gene>
    <name evidence="2" type="ORF">DRV84_07605</name>
</gene>
<name>A0A3D9BV22_9RHOB</name>
<dbReference type="PANTHER" id="PTHR46689:SF1">
    <property type="entry name" value="PHOD-LIKE PHOSPHATASE DOMAIN-CONTAINING PROTEIN"/>
    <property type="match status" value="1"/>
</dbReference>
<dbReference type="Proteomes" id="UP000257131">
    <property type="component" value="Unassembled WGS sequence"/>
</dbReference>
<dbReference type="InterPro" id="IPR038607">
    <property type="entry name" value="PhoD-like_sf"/>
</dbReference>
<organism evidence="2 3">
    <name type="scientific">Rhodosalinus sediminis</name>
    <dbReference type="NCBI Taxonomy" id="1940533"/>
    <lineage>
        <taxon>Bacteria</taxon>
        <taxon>Pseudomonadati</taxon>
        <taxon>Pseudomonadota</taxon>
        <taxon>Alphaproteobacteria</taxon>
        <taxon>Rhodobacterales</taxon>
        <taxon>Paracoccaceae</taxon>
        <taxon>Rhodosalinus</taxon>
    </lineage>
</organism>
<dbReference type="GO" id="GO:0016020">
    <property type="term" value="C:membrane"/>
    <property type="evidence" value="ECO:0007669"/>
    <property type="project" value="TreeGrafter"/>
</dbReference>
<evidence type="ECO:0000313" key="3">
    <source>
        <dbReference type="Proteomes" id="UP000257131"/>
    </source>
</evidence>
<evidence type="ECO:0000313" key="2">
    <source>
        <dbReference type="EMBL" id="REC57380.1"/>
    </source>
</evidence>
<feature type="domain" description="PhoD-like phosphatase" evidence="1">
    <location>
        <begin position="116"/>
        <end position="326"/>
    </location>
</feature>
<comment type="caution">
    <text evidence="2">The sequence shown here is derived from an EMBL/GenBank/DDBJ whole genome shotgun (WGS) entry which is preliminary data.</text>
</comment>
<dbReference type="SUPFAM" id="SSF56300">
    <property type="entry name" value="Metallo-dependent phosphatases"/>
    <property type="match status" value="1"/>
</dbReference>
<dbReference type="Pfam" id="PF19050">
    <property type="entry name" value="PhoD_2"/>
    <property type="match status" value="1"/>
</dbReference>
<dbReference type="CDD" id="cd07389">
    <property type="entry name" value="MPP_PhoD"/>
    <property type="match status" value="1"/>
</dbReference>
<dbReference type="Gene3D" id="3.60.21.70">
    <property type="entry name" value="PhoD-like phosphatase"/>
    <property type="match status" value="1"/>
</dbReference>
<protein>
    <submittedName>
        <fullName evidence="2">Alkaline phosphatase family protein</fullName>
    </submittedName>
</protein>
<dbReference type="AlphaFoldDB" id="A0A3D9BV22"/>
<dbReference type="InterPro" id="IPR018946">
    <property type="entry name" value="PhoD-like_MPP"/>
</dbReference>
<keyword evidence="3" id="KW-1185">Reference proteome</keyword>
<evidence type="ECO:0000259" key="1">
    <source>
        <dbReference type="Pfam" id="PF19050"/>
    </source>
</evidence>
<proteinExistence type="predicted"/>
<dbReference type="OrthoDB" id="327733at2"/>
<dbReference type="InterPro" id="IPR029052">
    <property type="entry name" value="Metallo-depent_PP-like"/>
</dbReference>
<dbReference type="EMBL" id="QOHR01000007">
    <property type="protein sequence ID" value="REC57380.1"/>
    <property type="molecule type" value="Genomic_DNA"/>
</dbReference>
<reference evidence="2 3" key="1">
    <citation type="journal article" date="2017" name="Int. J. Syst. Evol. Microbiol.">
        <title>Rhodosalinus sediminis gen. nov., sp. nov., isolated from marine saltern.</title>
        <authorList>
            <person name="Guo L.Y."/>
            <person name="Ling S.K."/>
            <person name="Li C.M."/>
            <person name="Chen G.J."/>
            <person name="Du Z.J."/>
        </authorList>
    </citation>
    <scope>NUCLEOTIDE SEQUENCE [LARGE SCALE GENOMIC DNA]</scope>
    <source>
        <strain evidence="2 3">WDN1C137</strain>
    </source>
</reference>
<accession>A0A3D9BV22</accession>
<dbReference type="InterPro" id="IPR043904">
    <property type="entry name" value="PhoD_2-like"/>
</dbReference>
<sequence length="474" mass="51726">MPEAPDRIGPVLVLRRVAGGRAELAALVLRPEGETPGPITAEGATVAPRRRAACDGVAAYRYDLSLPVDSATGYRFEGRDYPVSTDVSGEMRIAFVSCNGEEHGDLSRAPAERDAMWARLGARHRAAPFSLLLHGGDQLYADEVTGAHPATRDWPRAARRALAPETLAEAADALRRAYWARYRDALARPDVAWLAARVPSLAIWDDHDICDGWGSLLHGEERTPLGRALFAAAREAYLLFQHATVAGDLPPGRLDPTGAQLGWRVDLPGLTLIAPDLRSERTRRRIMSPEARGALRASLAAGAAERVLLISSVPLLGPRLSLVERAMRLTPWMEKYEDDLRDQWQSYAHRAEWRRMLRALARLHEAGHAVTVLSGEIHLATRAEMATAAGPLHQLVASGVAHRAPPRAYADVLGTLARFGETPVPGHPIRLGPLPGARRIYTAERNVLILRRASGAWRAAWDLEASGETPELTL</sequence>
<dbReference type="PANTHER" id="PTHR46689">
    <property type="entry name" value="MEMBRANE PROTEIN, PUTATIVE-RELATED"/>
    <property type="match status" value="1"/>
</dbReference>